<dbReference type="OrthoDB" id="3263050at2759"/>
<dbReference type="HOGENOM" id="CLU_561607_0_0_1"/>
<dbReference type="Proteomes" id="UP000054279">
    <property type="component" value="Unassembled WGS sequence"/>
</dbReference>
<name>A0A0C9UVS5_SPHS4</name>
<dbReference type="EMBL" id="KN837104">
    <property type="protein sequence ID" value="KIJ47140.1"/>
    <property type="molecule type" value="Genomic_DNA"/>
</dbReference>
<proteinExistence type="predicted"/>
<evidence type="ECO:0000313" key="2">
    <source>
        <dbReference type="Proteomes" id="UP000054279"/>
    </source>
</evidence>
<gene>
    <name evidence="1" type="ORF">M422DRAFT_249454</name>
</gene>
<accession>A0A0C9UVS5</accession>
<protein>
    <submittedName>
        <fullName evidence="1">Uncharacterized protein</fullName>
    </submittedName>
</protein>
<keyword evidence="2" id="KW-1185">Reference proteome</keyword>
<sequence>MPAFYPSSHCSITALNDDVLKRIAISCISTADSISDVYTIVSMARTCRRMNLALSIDHNYDIYGEAFYVLFDTAAAYRRLGSKAMRSSSLAAELKLRLDLLKRIRSALAGRNSGCISATDLCRLYIMAIEDDGNNLRHLHAILDESGLLVTGGSIVGSQASIPGTSKDPLCTFLLALYDLKNARNDFLSEEPNEREEMLDLLEPHTHRAWVPGSGSMSVGMIPLTIRLFGNQCTIIPPTLVDLARIGTIGRYYPKKRSGIFPGPSNTRSCCFDEDWNHRAVFPTGVAKTLQTQGVRVGSCEGTWRGALFIPCRLEPSLKTFMCAENVVFCLREYVFVPRTSDKAKGKFTEVQEEIYASGWSFEEHENTLRISKHKGIQPSIYQRMDRDYNSMSGSESLRTLVVGETMLGDTPSQISYTFTGYVDYGTATVFLSRKPKDTDSQDLGTWILYGRLSSQGTITGDWKAASAIDTTASASGWFHVSKDTP</sequence>
<evidence type="ECO:0000313" key="1">
    <source>
        <dbReference type="EMBL" id="KIJ47140.1"/>
    </source>
</evidence>
<reference evidence="1 2" key="1">
    <citation type="submission" date="2014-06" db="EMBL/GenBank/DDBJ databases">
        <title>Evolutionary Origins and Diversification of the Mycorrhizal Mutualists.</title>
        <authorList>
            <consortium name="DOE Joint Genome Institute"/>
            <consortium name="Mycorrhizal Genomics Consortium"/>
            <person name="Kohler A."/>
            <person name="Kuo A."/>
            <person name="Nagy L.G."/>
            <person name="Floudas D."/>
            <person name="Copeland A."/>
            <person name="Barry K.W."/>
            <person name="Cichocki N."/>
            <person name="Veneault-Fourrey C."/>
            <person name="LaButti K."/>
            <person name="Lindquist E.A."/>
            <person name="Lipzen A."/>
            <person name="Lundell T."/>
            <person name="Morin E."/>
            <person name="Murat C."/>
            <person name="Riley R."/>
            <person name="Ohm R."/>
            <person name="Sun H."/>
            <person name="Tunlid A."/>
            <person name="Henrissat B."/>
            <person name="Grigoriev I.V."/>
            <person name="Hibbett D.S."/>
            <person name="Martin F."/>
        </authorList>
    </citation>
    <scope>NUCLEOTIDE SEQUENCE [LARGE SCALE GENOMIC DNA]</scope>
    <source>
        <strain evidence="1 2">SS14</strain>
    </source>
</reference>
<organism evidence="1 2">
    <name type="scientific">Sphaerobolus stellatus (strain SS14)</name>
    <dbReference type="NCBI Taxonomy" id="990650"/>
    <lineage>
        <taxon>Eukaryota</taxon>
        <taxon>Fungi</taxon>
        <taxon>Dikarya</taxon>
        <taxon>Basidiomycota</taxon>
        <taxon>Agaricomycotina</taxon>
        <taxon>Agaricomycetes</taxon>
        <taxon>Phallomycetidae</taxon>
        <taxon>Geastrales</taxon>
        <taxon>Sphaerobolaceae</taxon>
        <taxon>Sphaerobolus</taxon>
    </lineage>
</organism>
<dbReference type="AlphaFoldDB" id="A0A0C9UVS5"/>